<name>A0ABQ5RAA8_9ACTN</name>
<dbReference type="EMBL" id="BSDI01000076">
    <property type="protein sequence ID" value="GLI03153.1"/>
    <property type="molecule type" value="Genomic_DNA"/>
</dbReference>
<dbReference type="PANTHER" id="PTHR30383">
    <property type="entry name" value="THIOESTERASE 1/PROTEASE 1/LYSOPHOSPHOLIPASE L1"/>
    <property type="match status" value="1"/>
</dbReference>
<sequence>MPLPRRLPAVLAATLAAVLIAPQAASAAAPVPSSMASLGDSITRAFNSCGFYVDCPSRSFSTGTTASVNSHYQRILAVNPAIAGRNHNDARSGATAADMAGQAATAVGQGVDYVTILIGANDACASSEAAMTPVSTFRTRIDAALGTLKSGLPQARVLVISIPDIKRLWEVGKGNVLARGAWRLLSICQSMLANPTSTTAEDNARRDRVRQRVIDYNTQLAAACAAYGPNCDFDGNAVFGYPFTLSQVSGWDYFHPNASGQAVLASVSYQAGFGW</sequence>
<gene>
    <name evidence="3" type="ORF">Pa4123_84310</name>
</gene>
<proteinExistence type="predicted"/>
<dbReference type="InterPro" id="IPR036514">
    <property type="entry name" value="SGNH_hydro_sf"/>
</dbReference>
<evidence type="ECO:0000313" key="3">
    <source>
        <dbReference type="EMBL" id="GLI03153.1"/>
    </source>
</evidence>
<dbReference type="InterPro" id="IPR051532">
    <property type="entry name" value="Ester_Hydrolysis_Enzymes"/>
</dbReference>
<dbReference type="RefSeq" id="WP_281905130.1">
    <property type="nucleotide sequence ID" value="NZ_BSDI01000076.1"/>
</dbReference>
<feature type="signal peptide" evidence="1">
    <location>
        <begin position="1"/>
        <end position="27"/>
    </location>
</feature>
<keyword evidence="1" id="KW-0732">Signal</keyword>
<dbReference type="Gene3D" id="3.40.50.1110">
    <property type="entry name" value="SGNH hydrolase"/>
    <property type="match status" value="1"/>
</dbReference>
<evidence type="ECO:0000259" key="2">
    <source>
        <dbReference type="Pfam" id="PF13472"/>
    </source>
</evidence>
<dbReference type="InterPro" id="IPR013830">
    <property type="entry name" value="SGNH_hydro"/>
</dbReference>
<evidence type="ECO:0000313" key="4">
    <source>
        <dbReference type="Proteomes" id="UP001144280"/>
    </source>
</evidence>
<keyword evidence="4" id="KW-1185">Reference proteome</keyword>
<accession>A0ABQ5RAA8</accession>
<feature type="domain" description="SGNH hydrolase-type esterase" evidence="2">
    <location>
        <begin position="38"/>
        <end position="262"/>
    </location>
</feature>
<dbReference type="PANTHER" id="PTHR30383:SF5">
    <property type="entry name" value="SGNH HYDROLASE-TYPE ESTERASE DOMAIN-CONTAINING PROTEIN"/>
    <property type="match status" value="1"/>
</dbReference>
<protein>
    <submittedName>
        <fullName evidence="3">Lipoprotein</fullName>
    </submittedName>
</protein>
<evidence type="ECO:0000256" key="1">
    <source>
        <dbReference type="SAM" id="SignalP"/>
    </source>
</evidence>
<dbReference type="SUPFAM" id="SSF52266">
    <property type="entry name" value="SGNH hydrolase"/>
    <property type="match status" value="1"/>
</dbReference>
<feature type="chain" id="PRO_5046691701" evidence="1">
    <location>
        <begin position="28"/>
        <end position="275"/>
    </location>
</feature>
<comment type="caution">
    <text evidence="3">The sequence shown here is derived from an EMBL/GenBank/DDBJ whole genome shotgun (WGS) entry which is preliminary data.</text>
</comment>
<dbReference type="Proteomes" id="UP001144280">
    <property type="component" value="Unassembled WGS sequence"/>
</dbReference>
<dbReference type="Pfam" id="PF13472">
    <property type="entry name" value="Lipase_GDSL_2"/>
    <property type="match status" value="1"/>
</dbReference>
<reference evidence="3" key="1">
    <citation type="submission" date="2022-12" db="EMBL/GenBank/DDBJ databases">
        <title>New Phytohabitans aurantiacus sp. RD004123 nov., an actinomycete isolated from soil.</title>
        <authorList>
            <person name="Triningsih D.W."/>
            <person name="Harunari E."/>
            <person name="Igarashi Y."/>
        </authorList>
    </citation>
    <scope>NUCLEOTIDE SEQUENCE</scope>
    <source>
        <strain evidence="3">RD004123</strain>
    </source>
</reference>
<keyword evidence="3" id="KW-0449">Lipoprotein</keyword>
<organism evidence="3 4">
    <name type="scientific">Phytohabitans aurantiacus</name>
    <dbReference type="NCBI Taxonomy" id="3016789"/>
    <lineage>
        <taxon>Bacteria</taxon>
        <taxon>Bacillati</taxon>
        <taxon>Actinomycetota</taxon>
        <taxon>Actinomycetes</taxon>
        <taxon>Micromonosporales</taxon>
        <taxon>Micromonosporaceae</taxon>
    </lineage>
</organism>